<dbReference type="STRING" id="436010.A0A165WVT7"/>
<feature type="domain" description="Peptidase A1" evidence="3">
    <location>
        <begin position="124"/>
        <end position="525"/>
    </location>
</feature>
<dbReference type="InterPro" id="IPR001461">
    <property type="entry name" value="Aspartic_peptidase_A1"/>
</dbReference>
<dbReference type="InterPro" id="IPR021109">
    <property type="entry name" value="Peptidase_aspartic_dom_sf"/>
</dbReference>
<evidence type="ECO:0000259" key="3">
    <source>
        <dbReference type="PROSITE" id="PS51767"/>
    </source>
</evidence>
<evidence type="ECO:0000313" key="5">
    <source>
        <dbReference type="Proteomes" id="UP000076532"/>
    </source>
</evidence>
<keyword evidence="5" id="KW-1185">Reference proteome</keyword>
<dbReference type="OrthoDB" id="3089at2759"/>
<dbReference type="GO" id="GO:0000324">
    <property type="term" value="C:fungal-type vacuole"/>
    <property type="evidence" value="ECO:0007669"/>
    <property type="project" value="TreeGrafter"/>
</dbReference>
<sequence>MVSESASEALYYGMVSYKPLNHDKYIPSQPHHDFGTLLQHARLDIRSPLYVTRSSNLNPSTPMATGRNSQPRFLREAHLLPKTGIMEGGVLTLPLRRASGQPKKAKRQNIVQVPLADALGDQTYGIGLDIGGQEVTVLLDSGSADLWSITSDCTMPTGAKCTNSSSVPSYTPTATYENTSIPFEVNYGDSSSGTFASGTIGLDNITLAGMTQSVQAFGSMTSTNTTVAETGSGLFGIGLPANSVIMNTVWARLLLKELATAPITGQSLVSTYLTALDKFGPLLSRLVAAGQLKSPMYTLSLQREDPTPAGSNAGVMTIGGLPSGISNDSLTWVPVRQYPSQISVFSDQNILDGVYQNLSAGVVADAVSIMPLVPLQWEVRIDGLYFNGQLLTNSSTNTTLTDQVGLTALFDSGNSNLIVPQNDMQTLGLALAPGQGNPRAPCDTYMNLGVGIGGKQFSINPFDLLSGRENDSISCMLDIGPNDPPTEQLSSSYNFGVPFLKSNLVAFYFGNITDQASDPARLGFLSTTDAQEAEAAFSSFWQSAGTTFVFDTSIPRPTDITTSIANPISAGSSSSSTGSPSGDSSKSGAASAMVVGWGSTACVALGATLLSLF</sequence>
<dbReference type="PROSITE" id="PS51767">
    <property type="entry name" value="PEPTIDASE_A1"/>
    <property type="match status" value="1"/>
</dbReference>
<keyword evidence="4" id="KW-0378">Hydrolase</keyword>
<dbReference type="EMBL" id="KV417735">
    <property type="protein sequence ID" value="KZP07954.1"/>
    <property type="molecule type" value="Genomic_DNA"/>
</dbReference>
<protein>
    <submittedName>
        <fullName evidence="4">Acid protease</fullName>
    </submittedName>
</protein>
<dbReference type="InterPro" id="IPR034164">
    <property type="entry name" value="Pepsin-like_dom"/>
</dbReference>
<organism evidence="4 5">
    <name type="scientific">Athelia psychrophila</name>
    <dbReference type="NCBI Taxonomy" id="1759441"/>
    <lineage>
        <taxon>Eukaryota</taxon>
        <taxon>Fungi</taxon>
        <taxon>Dikarya</taxon>
        <taxon>Basidiomycota</taxon>
        <taxon>Agaricomycotina</taxon>
        <taxon>Agaricomycetes</taxon>
        <taxon>Agaricomycetidae</taxon>
        <taxon>Atheliales</taxon>
        <taxon>Atheliaceae</taxon>
        <taxon>Athelia</taxon>
    </lineage>
</organism>
<dbReference type="SUPFAM" id="SSF50630">
    <property type="entry name" value="Acid proteases"/>
    <property type="match status" value="1"/>
</dbReference>
<gene>
    <name evidence="4" type="ORF">FIBSPDRAFT_1052675</name>
</gene>
<dbReference type="AlphaFoldDB" id="A0A165WVT7"/>
<comment type="similarity">
    <text evidence="1">Belongs to the peptidase A1 family.</text>
</comment>
<feature type="compositionally biased region" description="Low complexity" evidence="2">
    <location>
        <begin position="569"/>
        <end position="584"/>
    </location>
</feature>
<evidence type="ECO:0000256" key="1">
    <source>
        <dbReference type="ARBA" id="ARBA00007447"/>
    </source>
</evidence>
<feature type="region of interest" description="Disordered" evidence="2">
    <location>
        <begin position="561"/>
        <end position="584"/>
    </location>
</feature>
<evidence type="ECO:0000313" key="4">
    <source>
        <dbReference type="EMBL" id="KZP07954.1"/>
    </source>
</evidence>
<dbReference type="GO" id="GO:0006508">
    <property type="term" value="P:proteolysis"/>
    <property type="evidence" value="ECO:0007669"/>
    <property type="project" value="UniProtKB-KW"/>
</dbReference>
<dbReference type="CDD" id="cd05471">
    <property type="entry name" value="pepsin_like"/>
    <property type="match status" value="1"/>
</dbReference>
<proteinExistence type="inferred from homology"/>
<dbReference type="Gene3D" id="2.40.70.10">
    <property type="entry name" value="Acid Proteases"/>
    <property type="match status" value="2"/>
</dbReference>
<dbReference type="Pfam" id="PF00026">
    <property type="entry name" value="Asp"/>
    <property type="match status" value="1"/>
</dbReference>
<reference evidence="4 5" key="1">
    <citation type="journal article" date="2016" name="Mol. Biol. Evol.">
        <title>Comparative Genomics of Early-Diverging Mushroom-Forming Fungi Provides Insights into the Origins of Lignocellulose Decay Capabilities.</title>
        <authorList>
            <person name="Nagy L.G."/>
            <person name="Riley R."/>
            <person name="Tritt A."/>
            <person name="Adam C."/>
            <person name="Daum C."/>
            <person name="Floudas D."/>
            <person name="Sun H."/>
            <person name="Yadav J.S."/>
            <person name="Pangilinan J."/>
            <person name="Larsson K.H."/>
            <person name="Matsuura K."/>
            <person name="Barry K."/>
            <person name="Labutti K."/>
            <person name="Kuo R."/>
            <person name="Ohm R.A."/>
            <person name="Bhattacharya S.S."/>
            <person name="Shirouzu T."/>
            <person name="Yoshinaga Y."/>
            <person name="Martin F.M."/>
            <person name="Grigoriev I.V."/>
            <person name="Hibbett D.S."/>
        </authorList>
    </citation>
    <scope>NUCLEOTIDE SEQUENCE [LARGE SCALE GENOMIC DNA]</scope>
    <source>
        <strain evidence="4 5">CBS 109695</strain>
    </source>
</reference>
<dbReference type="Proteomes" id="UP000076532">
    <property type="component" value="Unassembled WGS sequence"/>
</dbReference>
<evidence type="ECO:0000256" key="2">
    <source>
        <dbReference type="SAM" id="MobiDB-lite"/>
    </source>
</evidence>
<dbReference type="PANTHER" id="PTHR47966:SF47">
    <property type="entry name" value="ENDOPEPTIDASE, PUTATIVE (AFU_ORTHOLOGUE AFUA_3G01220)-RELATED"/>
    <property type="match status" value="1"/>
</dbReference>
<keyword evidence="4" id="KW-0645">Protease</keyword>
<dbReference type="GO" id="GO:0004190">
    <property type="term" value="F:aspartic-type endopeptidase activity"/>
    <property type="evidence" value="ECO:0007669"/>
    <property type="project" value="InterPro"/>
</dbReference>
<name>A0A165WVT7_9AGAM</name>
<accession>A0A165WVT7</accession>
<dbReference type="PANTHER" id="PTHR47966">
    <property type="entry name" value="BETA-SITE APP-CLEAVING ENZYME, ISOFORM A-RELATED"/>
    <property type="match status" value="1"/>
</dbReference>
<dbReference type="InterPro" id="IPR033121">
    <property type="entry name" value="PEPTIDASE_A1"/>
</dbReference>